<sequence length="145" mass="15268">MRLLLAALLTAAAHAQLCPPSPPPSPPASSAPRDLLMLALGALLGASLALLLRWRCSRRSTRPAATQTDGSSLTRPSLRLPPPPPPPPLLFSLASPLPPPPLLIRYAPRPRPPHAAACCQTSAPRGEDKATQAEARRAALVERRG</sequence>
<evidence type="ECO:0000313" key="5">
    <source>
        <dbReference type="Proteomes" id="UP001515480"/>
    </source>
</evidence>
<feature type="chain" id="PRO_5044311263" evidence="3">
    <location>
        <begin position="16"/>
        <end position="145"/>
    </location>
</feature>
<gene>
    <name evidence="4" type="ORF">AB1Y20_011840</name>
</gene>
<evidence type="ECO:0000256" key="3">
    <source>
        <dbReference type="SAM" id="SignalP"/>
    </source>
</evidence>
<feature type="transmembrane region" description="Helical" evidence="2">
    <location>
        <begin position="35"/>
        <end position="52"/>
    </location>
</feature>
<evidence type="ECO:0000256" key="2">
    <source>
        <dbReference type="SAM" id="Phobius"/>
    </source>
</evidence>
<accession>A0AB34IJA3</accession>
<organism evidence="4 5">
    <name type="scientific">Prymnesium parvum</name>
    <name type="common">Toxic golden alga</name>
    <dbReference type="NCBI Taxonomy" id="97485"/>
    <lineage>
        <taxon>Eukaryota</taxon>
        <taxon>Haptista</taxon>
        <taxon>Haptophyta</taxon>
        <taxon>Prymnesiophyceae</taxon>
        <taxon>Prymnesiales</taxon>
        <taxon>Prymnesiaceae</taxon>
        <taxon>Prymnesium</taxon>
    </lineage>
</organism>
<dbReference type="Proteomes" id="UP001515480">
    <property type="component" value="Unassembled WGS sequence"/>
</dbReference>
<feature type="compositionally biased region" description="Pro residues" evidence="1">
    <location>
        <begin position="79"/>
        <end position="89"/>
    </location>
</feature>
<keyword evidence="2" id="KW-0812">Transmembrane</keyword>
<feature type="region of interest" description="Disordered" evidence="1">
    <location>
        <begin position="60"/>
        <end position="145"/>
    </location>
</feature>
<dbReference type="AlphaFoldDB" id="A0AB34IJA3"/>
<proteinExistence type="predicted"/>
<feature type="compositionally biased region" description="Basic and acidic residues" evidence="1">
    <location>
        <begin position="125"/>
        <end position="145"/>
    </location>
</feature>
<keyword evidence="2" id="KW-1133">Transmembrane helix</keyword>
<dbReference type="EMBL" id="JBGBPQ010000025">
    <property type="protein sequence ID" value="KAL1499642.1"/>
    <property type="molecule type" value="Genomic_DNA"/>
</dbReference>
<reference evidence="4 5" key="1">
    <citation type="journal article" date="2024" name="Science">
        <title>Giant polyketide synthase enzymes in the biosynthesis of giant marine polyether toxins.</title>
        <authorList>
            <person name="Fallon T.R."/>
            <person name="Shende V.V."/>
            <person name="Wierzbicki I.H."/>
            <person name="Pendleton A.L."/>
            <person name="Watervoot N.F."/>
            <person name="Auber R.P."/>
            <person name="Gonzalez D.J."/>
            <person name="Wisecaver J.H."/>
            <person name="Moore B.S."/>
        </authorList>
    </citation>
    <scope>NUCLEOTIDE SEQUENCE [LARGE SCALE GENOMIC DNA]</scope>
    <source>
        <strain evidence="4 5">12B1</strain>
    </source>
</reference>
<keyword evidence="2" id="KW-0472">Membrane</keyword>
<comment type="caution">
    <text evidence="4">The sequence shown here is derived from an EMBL/GenBank/DDBJ whole genome shotgun (WGS) entry which is preliminary data.</text>
</comment>
<evidence type="ECO:0000256" key="1">
    <source>
        <dbReference type="SAM" id="MobiDB-lite"/>
    </source>
</evidence>
<evidence type="ECO:0000313" key="4">
    <source>
        <dbReference type="EMBL" id="KAL1499642.1"/>
    </source>
</evidence>
<keyword evidence="3" id="KW-0732">Signal</keyword>
<keyword evidence="5" id="KW-1185">Reference proteome</keyword>
<protein>
    <submittedName>
        <fullName evidence="4">Uncharacterized protein</fullName>
    </submittedName>
</protein>
<feature type="signal peptide" evidence="3">
    <location>
        <begin position="1"/>
        <end position="15"/>
    </location>
</feature>
<name>A0AB34IJA3_PRYPA</name>